<evidence type="ECO:0000313" key="3">
    <source>
        <dbReference type="Proteomes" id="UP001189122"/>
    </source>
</evidence>
<gene>
    <name evidence="2" type="ORF">SI7747_UN021246</name>
</gene>
<evidence type="ECO:0000313" key="2">
    <source>
        <dbReference type="EMBL" id="CAA6674888.1"/>
    </source>
</evidence>
<reference evidence="3" key="1">
    <citation type="journal article" date="2020" name="Sci. Rep.">
        <title>Chromosome-scale genome assembly for the duckweed Spirodela intermedia, integrating cytogenetic maps, PacBio and Oxford Nanopore libraries.</title>
        <authorList>
            <person name="Hoang P.T.N."/>
            <person name="Fiebig A."/>
            <person name="Novak P."/>
            <person name="Macas J."/>
            <person name="Cao H.X."/>
            <person name="Stepanenko A."/>
            <person name="Chen G."/>
            <person name="Borisjuk N."/>
            <person name="Scholz U."/>
            <person name="Schubert I."/>
        </authorList>
    </citation>
    <scope>NUCLEOTIDE SEQUENCE [LARGE SCALE GENOMIC DNA]</scope>
</reference>
<protein>
    <submittedName>
        <fullName evidence="2">Uncharacterized protein</fullName>
    </submittedName>
</protein>
<organism evidence="2 3">
    <name type="scientific">Spirodela intermedia</name>
    <name type="common">Intermediate duckweed</name>
    <dbReference type="NCBI Taxonomy" id="51605"/>
    <lineage>
        <taxon>Eukaryota</taxon>
        <taxon>Viridiplantae</taxon>
        <taxon>Streptophyta</taxon>
        <taxon>Embryophyta</taxon>
        <taxon>Tracheophyta</taxon>
        <taxon>Spermatophyta</taxon>
        <taxon>Magnoliopsida</taxon>
        <taxon>Liliopsida</taxon>
        <taxon>Araceae</taxon>
        <taxon>Lemnoideae</taxon>
        <taxon>Spirodela</taxon>
    </lineage>
</organism>
<feature type="chain" id="PRO_5047317213" evidence="1">
    <location>
        <begin position="17"/>
        <end position="51"/>
    </location>
</feature>
<keyword evidence="1" id="KW-0732">Signal</keyword>
<dbReference type="Proteomes" id="UP001189122">
    <property type="component" value="Unassembled WGS sequence"/>
</dbReference>
<dbReference type="EMBL" id="CACRZD030000169">
    <property type="protein sequence ID" value="CAA6674888.1"/>
    <property type="molecule type" value="Genomic_DNA"/>
</dbReference>
<evidence type="ECO:0000256" key="1">
    <source>
        <dbReference type="SAM" id="SignalP"/>
    </source>
</evidence>
<comment type="caution">
    <text evidence="2">The sequence shown here is derived from an EMBL/GenBank/DDBJ whole genome shotgun (WGS) entry which is preliminary data.</text>
</comment>
<sequence length="51" mass="5880">MFAIFHLVFTSHSTICLMGTCSSVVKFTKKIQNDLHIHLRRKSDHKVPKTP</sequence>
<keyword evidence="3" id="KW-1185">Reference proteome</keyword>
<proteinExistence type="predicted"/>
<accession>A0ABN7ED03</accession>
<name>A0ABN7ED03_SPIIN</name>
<feature type="signal peptide" evidence="1">
    <location>
        <begin position="1"/>
        <end position="16"/>
    </location>
</feature>